<accession>A0A564YQZ1</accession>
<sequence length="164" mass="18721">DELSEKLESCDIEWRKKYDSLLFDFQELKSSERRAESRCEVIENESFRLENAKNAEMSTLQQKLTSAESKITLLEAELAELRSKENISVDRLSGFLGEEDKENVDLSGLLDPLLSPLKMSRSTLLRRISAAQEMLKLLKSNCDSLSVDLSNCKQELSVSKTKFH</sequence>
<dbReference type="AlphaFoldDB" id="A0A564YQZ1"/>
<evidence type="ECO:0000313" key="2">
    <source>
        <dbReference type="EMBL" id="VUZ49636.1"/>
    </source>
</evidence>
<reference evidence="2 3" key="1">
    <citation type="submission" date="2019-07" db="EMBL/GenBank/DDBJ databases">
        <authorList>
            <person name="Jastrzebski P J."/>
            <person name="Paukszto L."/>
            <person name="Jastrzebski P J."/>
        </authorList>
    </citation>
    <scope>NUCLEOTIDE SEQUENCE [LARGE SCALE GENOMIC DNA]</scope>
    <source>
        <strain evidence="2 3">WMS-il1</strain>
    </source>
</reference>
<proteinExistence type="predicted"/>
<feature type="non-terminal residue" evidence="2">
    <location>
        <position position="164"/>
    </location>
</feature>
<name>A0A564YQZ1_HYMDI</name>
<organism evidence="2 3">
    <name type="scientific">Hymenolepis diminuta</name>
    <name type="common">Rat tapeworm</name>
    <dbReference type="NCBI Taxonomy" id="6216"/>
    <lineage>
        <taxon>Eukaryota</taxon>
        <taxon>Metazoa</taxon>
        <taxon>Spiralia</taxon>
        <taxon>Lophotrochozoa</taxon>
        <taxon>Platyhelminthes</taxon>
        <taxon>Cestoda</taxon>
        <taxon>Eucestoda</taxon>
        <taxon>Cyclophyllidea</taxon>
        <taxon>Hymenolepididae</taxon>
        <taxon>Hymenolepis</taxon>
    </lineage>
</organism>
<evidence type="ECO:0000313" key="3">
    <source>
        <dbReference type="Proteomes" id="UP000321570"/>
    </source>
</evidence>
<gene>
    <name evidence="2" type="ORF">WMSIL1_LOCUS8847</name>
</gene>
<dbReference type="Proteomes" id="UP000321570">
    <property type="component" value="Unassembled WGS sequence"/>
</dbReference>
<keyword evidence="3" id="KW-1185">Reference proteome</keyword>
<keyword evidence="1" id="KW-0175">Coiled coil</keyword>
<feature type="coiled-coil region" evidence="1">
    <location>
        <begin position="25"/>
        <end position="84"/>
    </location>
</feature>
<feature type="non-terminal residue" evidence="2">
    <location>
        <position position="1"/>
    </location>
</feature>
<evidence type="ECO:0000256" key="1">
    <source>
        <dbReference type="SAM" id="Coils"/>
    </source>
</evidence>
<dbReference type="EMBL" id="CABIJS010000333">
    <property type="protein sequence ID" value="VUZ49636.1"/>
    <property type="molecule type" value="Genomic_DNA"/>
</dbReference>
<protein>
    <submittedName>
        <fullName evidence="2">Uncharacterized protein</fullName>
    </submittedName>
</protein>